<comment type="caution">
    <text evidence="4">The sequence shown here is derived from an EMBL/GenBank/DDBJ whole genome shotgun (WGS) entry which is preliminary data.</text>
</comment>
<feature type="transmembrane region" description="Helical" evidence="2">
    <location>
        <begin position="1348"/>
        <end position="1370"/>
    </location>
</feature>
<name>A0A1Q9DJ93_SYMMI</name>
<feature type="compositionally biased region" description="Low complexity" evidence="1">
    <location>
        <begin position="135"/>
        <end position="151"/>
    </location>
</feature>
<proteinExistence type="predicted"/>
<dbReference type="SUPFAM" id="SSF56672">
    <property type="entry name" value="DNA/RNA polymerases"/>
    <property type="match status" value="1"/>
</dbReference>
<feature type="compositionally biased region" description="Low complexity" evidence="1">
    <location>
        <begin position="19"/>
        <end position="34"/>
    </location>
</feature>
<feature type="compositionally biased region" description="Low complexity" evidence="1">
    <location>
        <begin position="44"/>
        <end position="86"/>
    </location>
</feature>
<dbReference type="CDD" id="cd00882">
    <property type="entry name" value="Ras_like_GTPase"/>
    <property type="match status" value="1"/>
</dbReference>
<dbReference type="Gene3D" id="3.80.10.10">
    <property type="entry name" value="Ribonuclease Inhibitor"/>
    <property type="match status" value="1"/>
</dbReference>
<dbReference type="Pfam" id="PF07727">
    <property type="entry name" value="RVT_2"/>
    <property type="match status" value="1"/>
</dbReference>
<dbReference type="Proteomes" id="UP000186817">
    <property type="component" value="Unassembled WGS sequence"/>
</dbReference>
<evidence type="ECO:0000256" key="2">
    <source>
        <dbReference type="SAM" id="Phobius"/>
    </source>
</evidence>
<keyword evidence="2" id="KW-0812">Transmembrane</keyword>
<dbReference type="InterPro" id="IPR013103">
    <property type="entry name" value="RVT_2"/>
</dbReference>
<protein>
    <submittedName>
        <fullName evidence="4">Retrovirus-related Pol polyprotein from transposon TNT 1-94</fullName>
    </submittedName>
</protein>
<evidence type="ECO:0000256" key="1">
    <source>
        <dbReference type="SAM" id="MobiDB-lite"/>
    </source>
</evidence>
<feature type="compositionally biased region" description="Basic and acidic residues" evidence="1">
    <location>
        <begin position="90"/>
        <end position="103"/>
    </location>
</feature>
<organism evidence="4 5">
    <name type="scientific">Symbiodinium microadriaticum</name>
    <name type="common">Dinoflagellate</name>
    <name type="synonym">Zooxanthella microadriatica</name>
    <dbReference type="NCBI Taxonomy" id="2951"/>
    <lineage>
        <taxon>Eukaryota</taxon>
        <taxon>Sar</taxon>
        <taxon>Alveolata</taxon>
        <taxon>Dinophyceae</taxon>
        <taxon>Suessiales</taxon>
        <taxon>Symbiodiniaceae</taxon>
        <taxon>Symbiodinium</taxon>
    </lineage>
</organism>
<dbReference type="Gene3D" id="3.40.50.300">
    <property type="entry name" value="P-loop containing nucleotide triphosphate hydrolases"/>
    <property type="match status" value="1"/>
</dbReference>
<dbReference type="SUPFAM" id="SSF52540">
    <property type="entry name" value="P-loop containing nucleoside triphosphate hydrolases"/>
    <property type="match status" value="1"/>
</dbReference>
<feature type="compositionally biased region" description="Low complexity" evidence="1">
    <location>
        <begin position="116"/>
        <end position="125"/>
    </location>
</feature>
<dbReference type="InterPro" id="IPR027417">
    <property type="entry name" value="P-loop_NTPase"/>
</dbReference>
<sequence length="1465" mass="158846">MPTHRGHSPPPPPPSGQRAAAEPSGAAAPPSSGSFSMVTGPEVAPRTPNGPATPPGAATPLGPATPSGAASDTAPTAPTSTPLSSSKKARVSEEPGPVERARGSQEPAPMHVVSGPEEPAAMERPIAPPAPPPTRLAGPRNMAKAAAAAKATTSLKAGHHRVTWDDHDDGAPRPILFRLQPRWCTVLFQLQPQPPEITPFSAELGSGDPVEQGSSGDPVEQGLLRVQLSKGREFRRGCLQGTSAGFAGSGEVTVSMRSDGVPVDRHAPNAERAIRTLKELAQVAEDPHDYASEGQLPAHPEGEIANEEAADLMDVEPEPLDRIPEGVAMAFAERFEHHEAIGQVAAPVQEGDQGGEIIVELGGGLVKVQRPCASRDDVTEVSLDLGLTYEGMIKELKALESISVGDMMWTIDPKQRVISTRWVVAAKNERVDGKETPVVRCRIVVVSVPEGCVGPGGEKLYLRLKKALYGLRSAALHWARHLSGLLGELFGLKPCPTEPCLFTGCFKNKRVFVLSYVDDLLLAGASTEDLYEMVEMLRKELKLKVTADLAKDGKIHFLGREILRSEPGGDLKFGMDPGYMQDVLVEYKLENAKGLPTPPCLRDLLDKSLDEASLRVPLTAEAAARYRRALGKLSWLSATRGDLVYYISVLARGQSSPLEVHERAMRAVLRYLKTVVHYFQGEIDPHIYCDSEAAVNISKMEGGCPYQRLNLNRYGTEYQKHLDGLCTVHRKLWSVVKIMCNLSDHWAVEWPARCAYWKQTESFFERLSYPVHTSYVDGCAAGLRGNDGLPIAKRWRVMVTDARVDCSAFEGQRKVLLSVGNVSQWHYAFWTRLATVIAKLLDIRDFFDACKRGRLGRLSKDEFCQGLKAGAACRPGSWPYFFVLGPQNQGKSRLIKQILQHFDKELQDGELGIDTTEASSWEVTMGDQPGPIVLVDCPGVGAESFRNALADLRSQLGERHCCAGYLLVHSPTPVDSSEKMSGDHNDLNNMMDKMMQSWRDHAALVVTHWDIMKTATESQKASKMSSIKQRIADVFGVEKTVYKSIDDVEDVLKYLKEEAKELPPVRLNFCGHVQCGHRIQTARYYGLAKATVSAVIFDHTFFLLAIAFLVFLLYPCPNGKMHNDVRDICNFRCLPAPCNITNSNLKPGTACACNDGYHGSIRWKGSQPVGTCTAEPCAVPNSNMVAGPGCRCADGYRGDSVVLGDDGRCRKAPCNVPNSNRYHGNISWAGADAHGHCKENPEDSAVDPAGLARAACVVVEVLEVLGLLVGLATAKGHEKDAEFDAQSELLRGDGFVGSLQPTGALALTVSTVRVPERIGWYTRQAEQEPHKAVSRKQVMDASLSSCEAFGGATLGALACGLLLAMAAAVLQDLSDPSNGPHEDLCLSPWDPQRMSYAEYGHLRAVAESPKSMSWLAELKLDGNCIGPGGAQALAPTLRGLAGLRVLDPSYNDLDDDGAKEMFNVV</sequence>
<feature type="region of interest" description="Disordered" evidence="1">
    <location>
        <begin position="1"/>
        <end position="168"/>
    </location>
</feature>
<evidence type="ECO:0000313" key="4">
    <source>
        <dbReference type="EMBL" id="OLP95220.1"/>
    </source>
</evidence>
<gene>
    <name evidence="4" type="ORF">AK812_SmicGene22704</name>
</gene>
<keyword evidence="2" id="KW-1133">Transmembrane helix</keyword>
<evidence type="ECO:0000313" key="5">
    <source>
        <dbReference type="Proteomes" id="UP000186817"/>
    </source>
</evidence>
<feature type="domain" description="Reverse transcriptase Ty1/copia-type" evidence="3">
    <location>
        <begin position="445"/>
        <end position="598"/>
    </location>
</feature>
<reference evidence="4 5" key="1">
    <citation type="submission" date="2016-02" db="EMBL/GenBank/DDBJ databases">
        <title>Genome analysis of coral dinoflagellate symbionts highlights evolutionary adaptations to a symbiotic lifestyle.</title>
        <authorList>
            <person name="Aranda M."/>
            <person name="Li Y."/>
            <person name="Liew Y.J."/>
            <person name="Baumgarten S."/>
            <person name="Simakov O."/>
            <person name="Wilson M."/>
            <person name="Piel J."/>
            <person name="Ashoor H."/>
            <person name="Bougouffa S."/>
            <person name="Bajic V.B."/>
            <person name="Ryu T."/>
            <person name="Ravasi T."/>
            <person name="Bayer T."/>
            <person name="Micklem G."/>
            <person name="Kim H."/>
            <person name="Bhak J."/>
            <person name="Lajeunesse T.C."/>
            <person name="Voolstra C.R."/>
        </authorList>
    </citation>
    <scope>NUCLEOTIDE SEQUENCE [LARGE SCALE GENOMIC DNA]</scope>
    <source>
        <strain evidence="4 5">CCMP2467</strain>
    </source>
</reference>
<keyword evidence="5" id="KW-1185">Reference proteome</keyword>
<dbReference type="InterPro" id="IPR043502">
    <property type="entry name" value="DNA/RNA_pol_sf"/>
</dbReference>
<keyword evidence="2" id="KW-0472">Membrane</keyword>
<dbReference type="InterPro" id="IPR032675">
    <property type="entry name" value="LRR_dom_sf"/>
</dbReference>
<dbReference type="SUPFAM" id="SSF52047">
    <property type="entry name" value="RNI-like"/>
    <property type="match status" value="1"/>
</dbReference>
<dbReference type="EMBL" id="LSRX01000512">
    <property type="protein sequence ID" value="OLP95220.1"/>
    <property type="molecule type" value="Genomic_DNA"/>
</dbReference>
<accession>A0A1Q9DJ93</accession>
<evidence type="ECO:0000259" key="3">
    <source>
        <dbReference type="Pfam" id="PF07727"/>
    </source>
</evidence>
<feature type="transmembrane region" description="Helical" evidence="2">
    <location>
        <begin position="1092"/>
        <end position="1114"/>
    </location>
</feature>